<sequence length="107" mass="11731">MSKSILIGSLVIGAAVLASPFIFDKVKTEQFKSERQEIAKQTEIADIIGLGNAANIYLLETGKCPEKGEDLLGKVIKRLPRDRYGLDYITNGDCKFESTSGINSESY</sequence>
<reference evidence="1" key="1">
    <citation type="submission" date="2023-10" db="EMBL/GenBank/DDBJ databases">
        <authorList>
            <consortium name="PulseNet: The National Subtyping Network for Foodborne Disease Surveillance"/>
        </authorList>
    </citation>
    <scope>NUCLEOTIDE SEQUENCE</scope>
    <source>
        <strain evidence="1">PNUSAV004886</strain>
    </source>
</reference>
<evidence type="ECO:0000313" key="2">
    <source>
        <dbReference type="Proteomes" id="UP001253463"/>
    </source>
</evidence>
<proteinExistence type="predicted"/>
<comment type="caution">
    <text evidence="1">The sequence shown here is derived from an EMBL/GenBank/DDBJ whole genome shotgun (WGS) entry which is preliminary data.</text>
</comment>
<name>A0AAI9CS18_9VIBR</name>
<dbReference type="EMBL" id="ABNSCA010000001">
    <property type="protein sequence ID" value="ELN6931349.1"/>
    <property type="molecule type" value="Genomic_DNA"/>
</dbReference>
<accession>A0AAI9CS18</accession>
<dbReference type="Proteomes" id="UP001253463">
    <property type="component" value="Unassembled WGS sequence"/>
</dbReference>
<evidence type="ECO:0000313" key="1">
    <source>
        <dbReference type="EMBL" id="ELN6931349.1"/>
    </source>
</evidence>
<protein>
    <submittedName>
        <fullName evidence="1">Uncharacterized protein</fullName>
    </submittedName>
</protein>
<gene>
    <name evidence="1" type="ORF">RZY48_000725</name>
</gene>
<dbReference type="AlphaFoldDB" id="A0AAI9CS18"/>
<organism evidence="1 2">
    <name type="scientific">Vibrio navarrensis</name>
    <dbReference type="NCBI Taxonomy" id="29495"/>
    <lineage>
        <taxon>Bacteria</taxon>
        <taxon>Pseudomonadati</taxon>
        <taxon>Pseudomonadota</taxon>
        <taxon>Gammaproteobacteria</taxon>
        <taxon>Vibrionales</taxon>
        <taxon>Vibrionaceae</taxon>
        <taxon>Vibrio</taxon>
    </lineage>
</organism>